<reference evidence="1" key="1">
    <citation type="journal article" date="2020" name="Stud. Mycol.">
        <title>101 Dothideomycetes genomes: a test case for predicting lifestyles and emergence of pathogens.</title>
        <authorList>
            <person name="Haridas S."/>
            <person name="Albert R."/>
            <person name="Binder M."/>
            <person name="Bloem J."/>
            <person name="Labutti K."/>
            <person name="Salamov A."/>
            <person name="Andreopoulos B."/>
            <person name="Baker S."/>
            <person name="Barry K."/>
            <person name="Bills G."/>
            <person name="Bluhm B."/>
            <person name="Cannon C."/>
            <person name="Castanera R."/>
            <person name="Culley D."/>
            <person name="Daum C."/>
            <person name="Ezra D."/>
            <person name="Gonzalez J."/>
            <person name="Henrissat B."/>
            <person name="Kuo A."/>
            <person name="Liang C."/>
            <person name="Lipzen A."/>
            <person name="Lutzoni F."/>
            <person name="Magnuson J."/>
            <person name="Mondo S."/>
            <person name="Nolan M."/>
            <person name="Ohm R."/>
            <person name="Pangilinan J."/>
            <person name="Park H.-J."/>
            <person name="Ramirez L."/>
            <person name="Alfaro M."/>
            <person name="Sun H."/>
            <person name="Tritt A."/>
            <person name="Yoshinaga Y."/>
            <person name="Zwiers L.-H."/>
            <person name="Turgeon B."/>
            <person name="Goodwin S."/>
            <person name="Spatafora J."/>
            <person name="Crous P."/>
            <person name="Grigoriev I."/>
        </authorList>
    </citation>
    <scope>NUCLEOTIDE SEQUENCE</scope>
    <source>
        <strain evidence="1">Tuck. ex Michener</strain>
    </source>
</reference>
<dbReference type="AlphaFoldDB" id="A0A6A6GVR2"/>
<organism evidence="1 2">
    <name type="scientific">Viridothelium virens</name>
    <name type="common">Speckled blister lichen</name>
    <name type="synonym">Trypethelium virens</name>
    <dbReference type="NCBI Taxonomy" id="1048519"/>
    <lineage>
        <taxon>Eukaryota</taxon>
        <taxon>Fungi</taxon>
        <taxon>Dikarya</taxon>
        <taxon>Ascomycota</taxon>
        <taxon>Pezizomycotina</taxon>
        <taxon>Dothideomycetes</taxon>
        <taxon>Dothideomycetes incertae sedis</taxon>
        <taxon>Trypetheliales</taxon>
        <taxon>Trypetheliaceae</taxon>
        <taxon>Viridothelium</taxon>
    </lineage>
</organism>
<evidence type="ECO:0000313" key="1">
    <source>
        <dbReference type="EMBL" id="KAF2229797.1"/>
    </source>
</evidence>
<dbReference type="EMBL" id="ML991853">
    <property type="protein sequence ID" value="KAF2229797.1"/>
    <property type="molecule type" value="Genomic_DNA"/>
</dbReference>
<accession>A0A6A6GVR2</accession>
<dbReference type="Proteomes" id="UP000800092">
    <property type="component" value="Unassembled WGS sequence"/>
</dbReference>
<gene>
    <name evidence="1" type="ORF">EV356DRAFT_570822</name>
</gene>
<protein>
    <submittedName>
        <fullName evidence="1">Uncharacterized protein</fullName>
    </submittedName>
</protein>
<evidence type="ECO:0000313" key="2">
    <source>
        <dbReference type="Proteomes" id="UP000800092"/>
    </source>
</evidence>
<dbReference type="OrthoDB" id="66095at2759"/>
<keyword evidence="2" id="KW-1185">Reference proteome</keyword>
<sequence>MMPRSKISYQTKVLQTPSFAPSLEDVRTVRYLLASKTTPSGFHLPNELILHILDYARYHPIARSERTETLELVPEPQYSHTQLYLAAEPLPIPKEGEKLKILDVRFIVESRGPDFYGVHQLVTHNPSFFEVSIIRPVGSIIDAPIHQESWDPRSNPEFGSSQPKGIFFNRHKTHGLVERVSMPERCEGPLTQVQYEGSHSWFLLANRVAYNDWARHEVIWRAKGEWEGNGAVGSGDGFVEKLRPGDRIGLWIRASKFIWVNKIRNARVEVRYTVL</sequence>
<proteinExistence type="predicted"/>
<name>A0A6A6GVR2_VIRVR</name>